<dbReference type="AlphaFoldDB" id="A0A915DAD1"/>
<keyword evidence="2" id="KW-0472">Membrane</keyword>
<accession>A0A915DAD1</accession>
<dbReference type="GO" id="GO:0007166">
    <property type="term" value="P:cell surface receptor signaling pathway"/>
    <property type="evidence" value="ECO:0007669"/>
    <property type="project" value="InterPro"/>
</dbReference>
<dbReference type="WBParaSite" id="jg17541">
    <property type="protein sequence ID" value="jg17541"/>
    <property type="gene ID" value="jg17541"/>
</dbReference>
<protein>
    <submittedName>
        <fullName evidence="5">Frizzled/Smoothened transmembrane domain-containing protein</fullName>
    </submittedName>
</protein>
<dbReference type="Proteomes" id="UP000887574">
    <property type="component" value="Unplaced"/>
</dbReference>
<dbReference type="InterPro" id="IPR000539">
    <property type="entry name" value="Frizzled/Smoothened_7TM"/>
</dbReference>
<proteinExistence type="predicted"/>
<keyword evidence="2" id="KW-0812">Transmembrane</keyword>
<feature type="transmembrane region" description="Helical" evidence="2">
    <location>
        <begin position="25"/>
        <end position="50"/>
    </location>
</feature>
<evidence type="ECO:0000259" key="3">
    <source>
        <dbReference type="Pfam" id="PF01534"/>
    </source>
</evidence>
<dbReference type="Gene3D" id="1.20.1070.10">
    <property type="entry name" value="Rhodopsin 7-helix transmembrane proteins"/>
    <property type="match status" value="1"/>
</dbReference>
<name>A0A915DAD1_9BILA</name>
<organism evidence="4 5">
    <name type="scientific">Ditylenchus dipsaci</name>
    <dbReference type="NCBI Taxonomy" id="166011"/>
    <lineage>
        <taxon>Eukaryota</taxon>
        <taxon>Metazoa</taxon>
        <taxon>Ecdysozoa</taxon>
        <taxon>Nematoda</taxon>
        <taxon>Chromadorea</taxon>
        <taxon>Rhabditida</taxon>
        <taxon>Tylenchina</taxon>
        <taxon>Tylenchomorpha</taxon>
        <taxon>Sphaerularioidea</taxon>
        <taxon>Anguinidae</taxon>
        <taxon>Anguininae</taxon>
        <taxon>Ditylenchus</taxon>
    </lineage>
</organism>
<evidence type="ECO:0000313" key="4">
    <source>
        <dbReference type="Proteomes" id="UP000887574"/>
    </source>
</evidence>
<keyword evidence="4" id="KW-1185">Reference proteome</keyword>
<evidence type="ECO:0000256" key="2">
    <source>
        <dbReference type="SAM" id="Phobius"/>
    </source>
</evidence>
<keyword evidence="1" id="KW-0675">Receptor</keyword>
<dbReference type="Pfam" id="PF01534">
    <property type="entry name" value="Frizzled"/>
    <property type="match status" value="1"/>
</dbReference>
<sequence>MDLVIHASHHSNPSIVMPSLATQPYANSLCLLVFVLIYFFGMAASAWWVVLSLSWVLAQCLTGLLNGLQSTPPTSICSPG</sequence>
<feature type="domain" description="Frizzled/Smoothened 7TM" evidence="3">
    <location>
        <begin position="14"/>
        <end position="60"/>
    </location>
</feature>
<reference evidence="5" key="1">
    <citation type="submission" date="2022-11" db="UniProtKB">
        <authorList>
            <consortium name="WormBaseParasite"/>
        </authorList>
    </citation>
    <scope>IDENTIFICATION</scope>
</reference>
<keyword evidence="2" id="KW-1133">Transmembrane helix</keyword>
<dbReference type="GO" id="GO:0016020">
    <property type="term" value="C:membrane"/>
    <property type="evidence" value="ECO:0007669"/>
    <property type="project" value="InterPro"/>
</dbReference>
<evidence type="ECO:0000313" key="5">
    <source>
        <dbReference type="WBParaSite" id="jg17541"/>
    </source>
</evidence>
<evidence type="ECO:0000256" key="1">
    <source>
        <dbReference type="ARBA" id="ARBA00023170"/>
    </source>
</evidence>